<evidence type="ECO:0000313" key="4">
    <source>
        <dbReference type="EMBL" id="GCD21224.1"/>
    </source>
</evidence>
<comment type="caution">
    <text evidence="4">The sequence shown here is derived from an EMBL/GenBank/DDBJ whole genome shotgun (WGS) entry which is preliminary data.</text>
</comment>
<dbReference type="PROSITE" id="PS50935">
    <property type="entry name" value="SSB"/>
    <property type="match status" value="1"/>
</dbReference>
<evidence type="ECO:0000256" key="2">
    <source>
        <dbReference type="PROSITE-ProRule" id="PRU00252"/>
    </source>
</evidence>
<dbReference type="AlphaFoldDB" id="A0A401V2U0"/>
<keyword evidence="5" id="KW-1185">Reference proteome</keyword>
<proteinExistence type="predicted"/>
<organism evidence="4 5">
    <name type="scientific">Cellulomonas algicola</name>
    <dbReference type="NCBI Taxonomy" id="2071633"/>
    <lineage>
        <taxon>Bacteria</taxon>
        <taxon>Bacillati</taxon>
        <taxon>Actinomycetota</taxon>
        <taxon>Actinomycetes</taxon>
        <taxon>Micrococcales</taxon>
        <taxon>Cellulomonadaceae</taxon>
        <taxon>Cellulomonas</taxon>
    </lineage>
</organism>
<accession>A0A401V2U0</accession>
<dbReference type="Pfam" id="PF00436">
    <property type="entry name" value="SSB"/>
    <property type="match status" value="1"/>
</dbReference>
<protein>
    <recommendedName>
        <fullName evidence="3">Single-stranded DNA-binding protein</fullName>
    </recommendedName>
</protein>
<dbReference type="Proteomes" id="UP000288246">
    <property type="component" value="Unassembled WGS sequence"/>
</dbReference>
<dbReference type="GO" id="GO:0003697">
    <property type="term" value="F:single-stranded DNA binding"/>
    <property type="evidence" value="ECO:0007669"/>
    <property type="project" value="InterPro"/>
</dbReference>
<dbReference type="InterPro" id="IPR012340">
    <property type="entry name" value="NA-bd_OB-fold"/>
</dbReference>
<dbReference type="GO" id="GO:0006260">
    <property type="term" value="P:DNA replication"/>
    <property type="evidence" value="ECO:0007669"/>
    <property type="project" value="InterPro"/>
</dbReference>
<dbReference type="OrthoDB" id="4427276at2"/>
<reference evidence="4 5" key="1">
    <citation type="submission" date="2018-11" db="EMBL/GenBank/DDBJ databases">
        <title>Draft genome sequence of Cellulomonas takizawaensis strain TKZ-21.</title>
        <authorList>
            <person name="Yamamura H."/>
            <person name="Hayashi T."/>
            <person name="Hamada M."/>
            <person name="Serisawa Y."/>
            <person name="Matsuyama K."/>
            <person name="Nakagawa Y."/>
            <person name="Otoguro M."/>
            <person name="Yanagida F."/>
            <person name="Hayakawa M."/>
        </authorList>
    </citation>
    <scope>NUCLEOTIDE SEQUENCE [LARGE SCALE GENOMIC DNA]</scope>
    <source>
        <strain evidence="4 5">TKZ-21</strain>
    </source>
</reference>
<evidence type="ECO:0000313" key="5">
    <source>
        <dbReference type="Proteomes" id="UP000288246"/>
    </source>
</evidence>
<evidence type="ECO:0000256" key="1">
    <source>
        <dbReference type="ARBA" id="ARBA00023125"/>
    </source>
</evidence>
<dbReference type="InterPro" id="IPR000424">
    <property type="entry name" value="Primosome_PriB/ssb"/>
</dbReference>
<name>A0A401V2U0_9CELL</name>
<dbReference type="EMBL" id="BHYL01000249">
    <property type="protein sequence ID" value="GCD21224.1"/>
    <property type="molecule type" value="Genomic_DNA"/>
</dbReference>
<dbReference type="Gene3D" id="2.40.50.140">
    <property type="entry name" value="Nucleic acid-binding proteins"/>
    <property type="match status" value="1"/>
</dbReference>
<keyword evidence="1 2" id="KW-0238">DNA-binding</keyword>
<sequence length="184" mass="19575">MSTHSLDLTLVGWVGSDVRHFNGPGTVPFTSFRMASTRRWFDRREGAWRDGRTEWFTVKIWRSGALNVAESLRKGDPVVVHGRLSTEEWQADDGPRTSLVVEASAVGHDLTFGTSRFARTVSTGADAADGEAGTDADGATRAPVDVTGFVEAGDDLVPGEHVDDEGPGVVSGRVDGPLAPVVVA</sequence>
<evidence type="ECO:0000256" key="3">
    <source>
        <dbReference type="RuleBase" id="RU000524"/>
    </source>
</evidence>
<gene>
    <name evidence="4" type="ORF">CTKZ_27860</name>
</gene>
<dbReference type="SUPFAM" id="SSF50249">
    <property type="entry name" value="Nucleic acid-binding proteins"/>
    <property type="match status" value="1"/>
</dbReference>
<dbReference type="NCBIfam" id="TIGR00621">
    <property type="entry name" value="ssb"/>
    <property type="match status" value="1"/>
</dbReference>
<dbReference type="CDD" id="cd04496">
    <property type="entry name" value="SSB_OBF"/>
    <property type="match status" value="1"/>
</dbReference>
<dbReference type="InterPro" id="IPR011344">
    <property type="entry name" value="ssDNA-bd"/>
</dbReference>
<dbReference type="RefSeq" id="WP_124343735.1">
    <property type="nucleotide sequence ID" value="NZ_BHYL01000249.1"/>
</dbReference>